<dbReference type="SMART" id="SM00525">
    <property type="entry name" value="FES"/>
    <property type="match status" value="1"/>
</dbReference>
<dbReference type="Gene3D" id="1.10.340.30">
    <property type="entry name" value="Hypothetical protein, domain 2"/>
    <property type="match status" value="1"/>
</dbReference>
<dbReference type="SUPFAM" id="SSF48150">
    <property type="entry name" value="DNA-glycosylase"/>
    <property type="match status" value="1"/>
</dbReference>
<dbReference type="InterPro" id="IPR029119">
    <property type="entry name" value="MutY_C"/>
</dbReference>
<keyword evidence="5" id="KW-0004">4Fe-4S</keyword>
<keyword evidence="6" id="KW-0479">Metal-binding</keyword>
<evidence type="ECO:0000256" key="6">
    <source>
        <dbReference type="ARBA" id="ARBA00022723"/>
    </source>
</evidence>
<keyword evidence="16" id="KW-1185">Reference proteome</keyword>
<evidence type="ECO:0000256" key="13">
    <source>
        <dbReference type="RuleBase" id="RU365096"/>
    </source>
</evidence>
<dbReference type="SUPFAM" id="SSF55811">
    <property type="entry name" value="Nudix"/>
    <property type="match status" value="1"/>
</dbReference>
<reference evidence="16" key="1">
    <citation type="journal article" date="2019" name="Int. J. Syst. Evol. Microbiol.">
        <title>The Global Catalogue of Microorganisms (GCM) 10K type strain sequencing project: providing services to taxonomists for standard genome sequencing and annotation.</title>
        <authorList>
            <consortium name="The Broad Institute Genomics Platform"/>
            <consortium name="The Broad Institute Genome Sequencing Center for Infectious Disease"/>
            <person name="Wu L."/>
            <person name="Ma J."/>
        </authorList>
    </citation>
    <scope>NUCLEOTIDE SEQUENCE [LARGE SCALE GENOMIC DNA]</scope>
    <source>
        <strain evidence="16">JCM 14370</strain>
    </source>
</reference>
<dbReference type="NCBIfam" id="TIGR01084">
    <property type="entry name" value="mutY"/>
    <property type="match status" value="1"/>
</dbReference>
<dbReference type="InterPro" id="IPR005760">
    <property type="entry name" value="A/G_AdeGlyc_MutY"/>
</dbReference>
<proteinExistence type="inferred from homology"/>
<dbReference type="EC" id="3.2.2.31" evidence="3 13"/>
<dbReference type="InterPro" id="IPR003651">
    <property type="entry name" value="Endonuclease3_FeS-loop_motif"/>
</dbReference>
<name>A0ABQ2D1A7_9DEIO</name>
<evidence type="ECO:0000313" key="15">
    <source>
        <dbReference type="EMBL" id="GGJ41376.1"/>
    </source>
</evidence>
<dbReference type="CDD" id="cd03431">
    <property type="entry name" value="NUDIX_DNA_Glycosylase_C-MutY"/>
    <property type="match status" value="1"/>
</dbReference>
<keyword evidence="11" id="KW-0234">DNA repair</keyword>
<evidence type="ECO:0000256" key="7">
    <source>
        <dbReference type="ARBA" id="ARBA00022763"/>
    </source>
</evidence>
<dbReference type="InterPro" id="IPR003265">
    <property type="entry name" value="HhH-GPD_domain"/>
</dbReference>
<dbReference type="InterPro" id="IPR011257">
    <property type="entry name" value="DNA_glycosylase"/>
</dbReference>
<protein>
    <recommendedName>
        <fullName evidence="4 13">Adenine DNA glycosylase</fullName>
        <ecNumber evidence="3 13">3.2.2.31</ecNumber>
    </recommendedName>
</protein>
<evidence type="ECO:0000256" key="4">
    <source>
        <dbReference type="ARBA" id="ARBA00022023"/>
    </source>
</evidence>
<dbReference type="EMBL" id="BMOD01000011">
    <property type="protein sequence ID" value="GGJ41376.1"/>
    <property type="molecule type" value="Genomic_DNA"/>
</dbReference>
<dbReference type="Proteomes" id="UP000632222">
    <property type="component" value="Unassembled WGS sequence"/>
</dbReference>
<evidence type="ECO:0000256" key="3">
    <source>
        <dbReference type="ARBA" id="ARBA00012045"/>
    </source>
</evidence>
<evidence type="ECO:0000313" key="16">
    <source>
        <dbReference type="Proteomes" id="UP000632222"/>
    </source>
</evidence>
<dbReference type="SMART" id="SM00478">
    <property type="entry name" value="ENDO3c"/>
    <property type="match status" value="1"/>
</dbReference>
<comment type="catalytic activity">
    <reaction evidence="1 13">
        <text>Hydrolyzes free adenine bases from 7,8-dihydro-8-oxoguanine:adenine mismatched double-stranded DNA, leaving an apurinic site.</text>
        <dbReference type="EC" id="3.2.2.31"/>
    </reaction>
</comment>
<evidence type="ECO:0000256" key="8">
    <source>
        <dbReference type="ARBA" id="ARBA00022801"/>
    </source>
</evidence>
<evidence type="ECO:0000256" key="11">
    <source>
        <dbReference type="ARBA" id="ARBA00023204"/>
    </source>
</evidence>
<evidence type="ECO:0000256" key="12">
    <source>
        <dbReference type="ARBA" id="ARBA00023295"/>
    </source>
</evidence>
<dbReference type="Gene3D" id="3.90.79.10">
    <property type="entry name" value="Nucleoside Triphosphate Pyrophosphohydrolase"/>
    <property type="match status" value="1"/>
</dbReference>
<dbReference type="PANTHER" id="PTHR42944:SF1">
    <property type="entry name" value="ADENINE DNA GLYCOSYLASE"/>
    <property type="match status" value="1"/>
</dbReference>
<keyword evidence="8" id="KW-0378">Hydrolase</keyword>
<keyword evidence="7 13" id="KW-0227">DNA damage</keyword>
<comment type="caution">
    <text evidence="15">The sequence shown here is derived from an EMBL/GenBank/DDBJ whole genome shotgun (WGS) entry which is preliminary data.</text>
</comment>
<dbReference type="InterPro" id="IPR023170">
    <property type="entry name" value="HhH_base_excis_C"/>
</dbReference>
<comment type="function">
    <text evidence="13">Adenine glycosylase active on G-A mispairs.</text>
</comment>
<evidence type="ECO:0000256" key="10">
    <source>
        <dbReference type="ARBA" id="ARBA00023014"/>
    </source>
</evidence>
<dbReference type="RefSeq" id="WP_229684810.1">
    <property type="nucleotide sequence ID" value="NZ_BMOD01000011.1"/>
</dbReference>
<dbReference type="Pfam" id="PF00730">
    <property type="entry name" value="HhH-GPD"/>
    <property type="match status" value="1"/>
</dbReference>
<keyword evidence="12 13" id="KW-0326">Glycosidase</keyword>
<dbReference type="InterPro" id="IPR044298">
    <property type="entry name" value="MIG/MutY"/>
</dbReference>
<gene>
    <name evidence="15" type="ORF">GCM10008938_29320</name>
</gene>
<evidence type="ECO:0000256" key="5">
    <source>
        <dbReference type="ARBA" id="ARBA00022485"/>
    </source>
</evidence>
<keyword evidence="9 13" id="KW-0408">Iron</keyword>
<dbReference type="InterPro" id="IPR015797">
    <property type="entry name" value="NUDIX_hydrolase-like_dom_sf"/>
</dbReference>
<feature type="domain" description="HhH-GPD" evidence="14">
    <location>
        <begin position="33"/>
        <end position="176"/>
    </location>
</feature>
<dbReference type="Pfam" id="PF14815">
    <property type="entry name" value="NUDIX_4"/>
    <property type="match status" value="1"/>
</dbReference>
<sequence>MQEQLLNWYHKNARDLPWRRTRDPYKIWVSEVILQQTQVVTGTAYYERFVERFPTVQDLAQAPLEEVLQAWEGCGYYARARNLHAAAKQIAEDPFPETFEGWLALKGVGPYTAAAVSSIAFGYPKAVVDGNVRRVLARWYAIKEPTELWLQTTADGLLVVQEAGNWNQAVMELGATICTPKAPKCPECPVKTFCKAYQSGKPTDYPAPKVRAEVKEVQAVALIVGDLHTLYIEKRPEKGLLGGLSGPPLEQVQSGETAEVALNRLLGRLAAKEARFLGTIEHTMTHRHFVVQVHQAQADLPRTASTVAMSRLDRKLLGVLQEKQGSLFG</sequence>
<keyword evidence="10" id="KW-0411">Iron-sulfur</keyword>
<evidence type="ECO:0000259" key="14">
    <source>
        <dbReference type="SMART" id="SM00478"/>
    </source>
</evidence>
<dbReference type="PANTHER" id="PTHR42944">
    <property type="entry name" value="ADENINE DNA GLYCOSYLASE"/>
    <property type="match status" value="1"/>
</dbReference>
<evidence type="ECO:0000256" key="2">
    <source>
        <dbReference type="ARBA" id="ARBA00008343"/>
    </source>
</evidence>
<evidence type="ECO:0000256" key="1">
    <source>
        <dbReference type="ARBA" id="ARBA00000843"/>
    </source>
</evidence>
<accession>A0ABQ2D1A7</accession>
<comment type="cofactor">
    <cofactor evidence="13">
        <name>[4Fe-4S] cluster</name>
        <dbReference type="ChEBI" id="CHEBI:49883"/>
    </cofactor>
    <text evidence="13">Binds 1 [4Fe-4S] cluster.</text>
</comment>
<organism evidence="15 16">
    <name type="scientific">Deinococcus roseus</name>
    <dbReference type="NCBI Taxonomy" id="392414"/>
    <lineage>
        <taxon>Bacteria</taxon>
        <taxon>Thermotogati</taxon>
        <taxon>Deinococcota</taxon>
        <taxon>Deinococci</taxon>
        <taxon>Deinococcales</taxon>
        <taxon>Deinococcaceae</taxon>
        <taxon>Deinococcus</taxon>
    </lineage>
</organism>
<dbReference type="CDD" id="cd00056">
    <property type="entry name" value="ENDO3c"/>
    <property type="match status" value="1"/>
</dbReference>
<dbReference type="Gene3D" id="1.10.1670.10">
    <property type="entry name" value="Helix-hairpin-Helix base-excision DNA repair enzymes (C-terminal)"/>
    <property type="match status" value="1"/>
</dbReference>
<comment type="similarity">
    <text evidence="2 13">Belongs to the Nth/MutY family.</text>
</comment>
<evidence type="ECO:0000256" key="9">
    <source>
        <dbReference type="ARBA" id="ARBA00023004"/>
    </source>
</evidence>